<feature type="region of interest" description="Disordered" evidence="1">
    <location>
        <begin position="1"/>
        <end position="293"/>
    </location>
</feature>
<feature type="compositionally biased region" description="Basic residues" evidence="1">
    <location>
        <begin position="143"/>
        <end position="157"/>
    </location>
</feature>
<feature type="compositionally biased region" description="Basic residues" evidence="1">
    <location>
        <begin position="209"/>
        <end position="219"/>
    </location>
</feature>
<feature type="compositionally biased region" description="Basic and acidic residues" evidence="1">
    <location>
        <begin position="220"/>
        <end position="231"/>
    </location>
</feature>
<sequence>DLVRPDRHHLQPAEHRQRCRVGRGAPRRAGDPPGFRPARAVAHPARRARPRPGPQGRRYRKPPHRLGERGRRLQRGGQRGHGRRERARRLRRAGRRQRERPPSDDPGEAAGGRHRRRRRPADRPAAADRREGSRRTGPLCALLHRRRPDTGRRRRPGGGRQGLVAGDRFGGPGLLPVPPAPHRARGRSPPQDRQPGVRQHRRDGQVRQAQRRRRPGRRPLRGDHRAADRQAARAAHGDPSGDPGTGPPAQHHALRLHDPRPHAAPAGRRAGGAGREHAGDRRHRAVRAGHHLL</sequence>
<reference evidence="2" key="1">
    <citation type="submission" date="2020-02" db="EMBL/GenBank/DDBJ databases">
        <authorList>
            <person name="Meier V. D."/>
        </authorList>
    </citation>
    <scope>NUCLEOTIDE SEQUENCE</scope>
    <source>
        <strain evidence="2">AVDCRST_MAG52</strain>
    </source>
</reference>
<feature type="compositionally biased region" description="Basic residues" evidence="1">
    <location>
        <begin position="280"/>
        <end position="293"/>
    </location>
</feature>
<dbReference type="GO" id="GO:0016301">
    <property type="term" value="F:kinase activity"/>
    <property type="evidence" value="ECO:0007669"/>
    <property type="project" value="UniProtKB-KW"/>
</dbReference>
<feature type="non-terminal residue" evidence="2">
    <location>
        <position position="1"/>
    </location>
</feature>
<organism evidence="2">
    <name type="scientific">uncultured Blastococcus sp</name>
    <dbReference type="NCBI Taxonomy" id="217144"/>
    <lineage>
        <taxon>Bacteria</taxon>
        <taxon>Bacillati</taxon>
        <taxon>Actinomycetota</taxon>
        <taxon>Actinomycetes</taxon>
        <taxon>Geodermatophilales</taxon>
        <taxon>Geodermatophilaceae</taxon>
        <taxon>Blastococcus</taxon>
        <taxon>environmental samples</taxon>
    </lineage>
</organism>
<keyword evidence="2" id="KW-0418">Kinase</keyword>
<gene>
    <name evidence="2" type="ORF">AVDCRST_MAG52-2216</name>
</gene>
<dbReference type="AlphaFoldDB" id="A0A6J4IK02"/>
<evidence type="ECO:0000256" key="1">
    <source>
        <dbReference type="SAM" id="MobiDB-lite"/>
    </source>
</evidence>
<evidence type="ECO:0000313" key="2">
    <source>
        <dbReference type="EMBL" id="CAA9254636.1"/>
    </source>
</evidence>
<keyword evidence="2" id="KW-0808">Transferase</keyword>
<feature type="compositionally biased region" description="Basic residues" evidence="1">
    <location>
        <begin position="72"/>
        <end position="98"/>
    </location>
</feature>
<name>A0A6J4IK02_9ACTN</name>
<protein>
    <submittedName>
        <fullName evidence="2">Putative diacylglycerol kinase catalytic domain</fullName>
    </submittedName>
</protein>
<proteinExistence type="predicted"/>
<dbReference type="EMBL" id="CADCTN010000164">
    <property type="protein sequence ID" value="CAA9254636.1"/>
    <property type="molecule type" value="Genomic_DNA"/>
</dbReference>
<accession>A0A6J4IK02</accession>
<feature type="compositionally biased region" description="Basic and acidic residues" evidence="1">
    <location>
        <begin position="121"/>
        <end position="134"/>
    </location>
</feature>
<feature type="compositionally biased region" description="Basic and acidic residues" evidence="1">
    <location>
        <begin position="1"/>
        <end position="16"/>
    </location>
</feature>
<feature type="non-terminal residue" evidence="2">
    <location>
        <position position="293"/>
    </location>
</feature>
<feature type="compositionally biased region" description="Low complexity" evidence="1">
    <location>
        <begin position="232"/>
        <end position="242"/>
    </location>
</feature>